<gene>
    <name evidence="1" type="ORF">AVEN_77614_1</name>
</gene>
<sequence length="83" mass="8581">MASGVWDAAAALDCHESAGTNPRCGRTALKISAQSPKSAQGSICNQRRNALKAVTDLQNQGAGTVSIDALSSADAINQRRNVL</sequence>
<evidence type="ECO:0000313" key="1">
    <source>
        <dbReference type="EMBL" id="GBN93732.1"/>
    </source>
</evidence>
<dbReference type="AlphaFoldDB" id="A0A4Y2SZG8"/>
<dbReference type="Proteomes" id="UP000499080">
    <property type="component" value="Unassembled WGS sequence"/>
</dbReference>
<protein>
    <submittedName>
        <fullName evidence="1">Uncharacterized protein</fullName>
    </submittedName>
</protein>
<organism evidence="1 2">
    <name type="scientific">Araneus ventricosus</name>
    <name type="common">Orbweaver spider</name>
    <name type="synonym">Epeira ventricosa</name>
    <dbReference type="NCBI Taxonomy" id="182803"/>
    <lineage>
        <taxon>Eukaryota</taxon>
        <taxon>Metazoa</taxon>
        <taxon>Ecdysozoa</taxon>
        <taxon>Arthropoda</taxon>
        <taxon>Chelicerata</taxon>
        <taxon>Arachnida</taxon>
        <taxon>Araneae</taxon>
        <taxon>Araneomorphae</taxon>
        <taxon>Entelegynae</taxon>
        <taxon>Araneoidea</taxon>
        <taxon>Araneidae</taxon>
        <taxon>Araneus</taxon>
    </lineage>
</organism>
<evidence type="ECO:0000313" key="2">
    <source>
        <dbReference type="Proteomes" id="UP000499080"/>
    </source>
</evidence>
<comment type="caution">
    <text evidence="1">The sequence shown here is derived from an EMBL/GenBank/DDBJ whole genome shotgun (WGS) entry which is preliminary data.</text>
</comment>
<reference evidence="1 2" key="1">
    <citation type="journal article" date="2019" name="Sci. Rep.">
        <title>Orb-weaving spider Araneus ventricosus genome elucidates the spidroin gene catalogue.</title>
        <authorList>
            <person name="Kono N."/>
            <person name="Nakamura H."/>
            <person name="Ohtoshi R."/>
            <person name="Moran D.A.P."/>
            <person name="Shinohara A."/>
            <person name="Yoshida Y."/>
            <person name="Fujiwara M."/>
            <person name="Mori M."/>
            <person name="Tomita M."/>
            <person name="Arakawa K."/>
        </authorList>
    </citation>
    <scope>NUCLEOTIDE SEQUENCE [LARGE SCALE GENOMIC DNA]</scope>
</reference>
<dbReference type="EMBL" id="BGPR01025107">
    <property type="protein sequence ID" value="GBN93732.1"/>
    <property type="molecule type" value="Genomic_DNA"/>
</dbReference>
<name>A0A4Y2SZG8_ARAVE</name>
<proteinExistence type="predicted"/>
<keyword evidence="2" id="KW-1185">Reference proteome</keyword>
<accession>A0A4Y2SZG8</accession>